<evidence type="ECO:0000256" key="1">
    <source>
        <dbReference type="ARBA" id="ARBA00000971"/>
    </source>
</evidence>
<evidence type="ECO:0000313" key="7">
    <source>
        <dbReference type="EMBL" id="CAF1118690.1"/>
    </source>
</evidence>
<dbReference type="EC" id="5.2.1.8" evidence="2 5"/>
<dbReference type="Pfam" id="PF00254">
    <property type="entry name" value="FKBP_C"/>
    <property type="match status" value="1"/>
</dbReference>
<dbReference type="Gene3D" id="3.10.50.40">
    <property type="match status" value="1"/>
</dbReference>
<dbReference type="FunFam" id="3.10.50.40:FF:000025">
    <property type="entry name" value="Peptidylprolyl isomerase"/>
    <property type="match status" value="1"/>
</dbReference>
<organism evidence="7 8">
    <name type="scientific">Brachionus calyciflorus</name>
    <dbReference type="NCBI Taxonomy" id="104777"/>
    <lineage>
        <taxon>Eukaryota</taxon>
        <taxon>Metazoa</taxon>
        <taxon>Spiralia</taxon>
        <taxon>Gnathifera</taxon>
        <taxon>Rotifera</taxon>
        <taxon>Eurotatoria</taxon>
        <taxon>Monogononta</taxon>
        <taxon>Pseudotrocha</taxon>
        <taxon>Ploima</taxon>
        <taxon>Brachionidae</taxon>
        <taxon>Brachionus</taxon>
    </lineage>
</organism>
<dbReference type="GO" id="GO:0003755">
    <property type="term" value="F:peptidyl-prolyl cis-trans isomerase activity"/>
    <property type="evidence" value="ECO:0007669"/>
    <property type="project" value="UniProtKB-KW"/>
</dbReference>
<comment type="catalytic activity">
    <reaction evidence="1 5">
        <text>[protein]-peptidylproline (omega=180) = [protein]-peptidylproline (omega=0)</text>
        <dbReference type="Rhea" id="RHEA:16237"/>
        <dbReference type="Rhea" id="RHEA-COMP:10747"/>
        <dbReference type="Rhea" id="RHEA-COMP:10748"/>
        <dbReference type="ChEBI" id="CHEBI:83833"/>
        <dbReference type="ChEBI" id="CHEBI:83834"/>
        <dbReference type="EC" id="5.2.1.8"/>
    </reaction>
</comment>
<sequence length="110" mass="11888">MGVQKITKIKGDCKTYPKSGQKVTVHYTGYLGSIGGKKFDSSLDRKEPFSFTLNQGEVIAGWDIGIAKMSLGEKAYLICSHDVAYGAGGSPGVIPPYTSLIFEIKLLKIK</sequence>
<dbReference type="InterPro" id="IPR001179">
    <property type="entry name" value="PPIase_FKBP_dom"/>
</dbReference>
<dbReference type="PROSITE" id="PS50059">
    <property type="entry name" value="FKBP_PPIASE"/>
    <property type="match status" value="1"/>
</dbReference>
<dbReference type="PANTHER" id="PTHR10516:SF443">
    <property type="entry name" value="FK506-BINDING PROTEIN 59-RELATED"/>
    <property type="match status" value="1"/>
</dbReference>
<keyword evidence="8" id="KW-1185">Reference proteome</keyword>
<dbReference type="SUPFAM" id="SSF54534">
    <property type="entry name" value="FKBP-like"/>
    <property type="match status" value="1"/>
</dbReference>
<keyword evidence="3 5" id="KW-0697">Rotamase</keyword>
<keyword evidence="4 5" id="KW-0413">Isomerase</keyword>
<dbReference type="Proteomes" id="UP000663879">
    <property type="component" value="Unassembled WGS sequence"/>
</dbReference>
<evidence type="ECO:0000256" key="3">
    <source>
        <dbReference type="ARBA" id="ARBA00023110"/>
    </source>
</evidence>
<dbReference type="InterPro" id="IPR046357">
    <property type="entry name" value="PPIase_dom_sf"/>
</dbReference>
<reference evidence="7" key="1">
    <citation type="submission" date="2021-02" db="EMBL/GenBank/DDBJ databases">
        <authorList>
            <person name="Nowell W R."/>
        </authorList>
    </citation>
    <scope>NUCLEOTIDE SEQUENCE</scope>
    <source>
        <strain evidence="7">Ploen Becks lab</strain>
    </source>
</reference>
<comment type="caution">
    <text evidence="7">The sequence shown here is derived from an EMBL/GenBank/DDBJ whole genome shotgun (WGS) entry which is preliminary data.</text>
</comment>
<name>A0A814QE14_9BILA</name>
<dbReference type="GO" id="GO:0005737">
    <property type="term" value="C:cytoplasm"/>
    <property type="evidence" value="ECO:0007669"/>
    <property type="project" value="TreeGrafter"/>
</dbReference>
<evidence type="ECO:0000256" key="5">
    <source>
        <dbReference type="PROSITE-ProRule" id="PRU00277"/>
    </source>
</evidence>
<accession>A0A814QE14</accession>
<evidence type="ECO:0000259" key="6">
    <source>
        <dbReference type="PROSITE" id="PS50059"/>
    </source>
</evidence>
<protein>
    <recommendedName>
        <fullName evidence="2 5">peptidylprolyl isomerase</fullName>
        <ecNumber evidence="2 5">5.2.1.8</ecNumber>
    </recommendedName>
</protein>
<evidence type="ECO:0000256" key="4">
    <source>
        <dbReference type="ARBA" id="ARBA00023235"/>
    </source>
</evidence>
<dbReference type="OrthoDB" id="1902587at2759"/>
<dbReference type="EMBL" id="CAJNOC010008656">
    <property type="protein sequence ID" value="CAF1118690.1"/>
    <property type="molecule type" value="Genomic_DNA"/>
</dbReference>
<dbReference type="PANTHER" id="PTHR10516">
    <property type="entry name" value="PEPTIDYL-PROLYL CIS-TRANS ISOMERASE"/>
    <property type="match status" value="1"/>
</dbReference>
<dbReference type="AlphaFoldDB" id="A0A814QE14"/>
<feature type="domain" description="PPIase FKBP-type" evidence="6">
    <location>
        <begin position="20"/>
        <end position="110"/>
    </location>
</feature>
<dbReference type="InterPro" id="IPR050689">
    <property type="entry name" value="FKBP-type_PPIase"/>
</dbReference>
<evidence type="ECO:0000313" key="8">
    <source>
        <dbReference type="Proteomes" id="UP000663879"/>
    </source>
</evidence>
<evidence type="ECO:0000256" key="2">
    <source>
        <dbReference type="ARBA" id="ARBA00013194"/>
    </source>
</evidence>
<gene>
    <name evidence="7" type="ORF">OXX778_LOCUS21950</name>
</gene>
<proteinExistence type="predicted"/>